<keyword evidence="1" id="KW-0805">Transcription regulation</keyword>
<evidence type="ECO:0000313" key="6">
    <source>
        <dbReference type="EMBL" id="GAN77574.1"/>
    </source>
</evidence>
<dbReference type="PANTHER" id="PTHR30055:SF234">
    <property type="entry name" value="HTH-TYPE TRANSCRIPTIONAL REGULATOR BETI"/>
    <property type="match status" value="1"/>
</dbReference>
<dbReference type="Gene3D" id="1.10.357.10">
    <property type="entry name" value="Tetracycline Repressor, domain 2"/>
    <property type="match status" value="1"/>
</dbReference>
<organism evidence="6 7">
    <name type="scientific">Acidisphaera rubrifaciens HS-AP3</name>
    <dbReference type="NCBI Taxonomy" id="1231350"/>
    <lineage>
        <taxon>Bacteria</taxon>
        <taxon>Pseudomonadati</taxon>
        <taxon>Pseudomonadota</taxon>
        <taxon>Alphaproteobacteria</taxon>
        <taxon>Acetobacterales</taxon>
        <taxon>Acetobacteraceae</taxon>
        <taxon>Acidisphaera</taxon>
    </lineage>
</organism>
<dbReference type="PROSITE" id="PS01081">
    <property type="entry name" value="HTH_TETR_1"/>
    <property type="match status" value="1"/>
</dbReference>
<dbReference type="Gene3D" id="1.10.10.60">
    <property type="entry name" value="Homeodomain-like"/>
    <property type="match status" value="1"/>
</dbReference>
<dbReference type="InterPro" id="IPR001647">
    <property type="entry name" value="HTH_TetR"/>
</dbReference>
<evidence type="ECO:0000313" key="7">
    <source>
        <dbReference type="Proteomes" id="UP000032680"/>
    </source>
</evidence>
<sequence length="200" mass="21982">MQAYKRDRILQEAVRLFHSRGFTGTTLDDVASALGVTKPFIYTHFRSKTELLGAICQPTIQLSCDAIANAVARGGTASERLYRAMVDFTRVVLRRQSNIAVYFREEKHLSADAVETINAARKTFDRLLSDLLAEGAATGEFNIADPHIASLALGGMISWTYTWHHADGRLTEDALCERMAMLAMQLAGAQVPRHADVAAA</sequence>
<dbReference type="InterPro" id="IPR023772">
    <property type="entry name" value="DNA-bd_HTH_TetR-type_CS"/>
</dbReference>
<dbReference type="SUPFAM" id="SSF46689">
    <property type="entry name" value="Homeodomain-like"/>
    <property type="match status" value="1"/>
</dbReference>
<feature type="domain" description="HTH tetR-type" evidence="5">
    <location>
        <begin position="3"/>
        <end position="63"/>
    </location>
</feature>
<reference evidence="6 7" key="1">
    <citation type="submission" date="2012-11" db="EMBL/GenBank/DDBJ databases">
        <title>Whole genome sequence of Acidisphaera rubrifaciens HS-AP3.</title>
        <authorList>
            <person name="Azuma Y."/>
            <person name="Higashiura N."/>
            <person name="Hirakawa H."/>
            <person name="Matsushita K."/>
        </authorList>
    </citation>
    <scope>NUCLEOTIDE SEQUENCE [LARGE SCALE GENOMIC DNA]</scope>
    <source>
        <strain evidence="6 7">HS-AP3</strain>
    </source>
</reference>
<evidence type="ECO:0000256" key="1">
    <source>
        <dbReference type="ARBA" id="ARBA00023015"/>
    </source>
</evidence>
<evidence type="ECO:0000256" key="2">
    <source>
        <dbReference type="ARBA" id="ARBA00023125"/>
    </source>
</evidence>
<dbReference type="SUPFAM" id="SSF48498">
    <property type="entry name" value="Tetracyclin repressor-like, C-terminal domain"/>
    <property type="match status" value="1"/>
</dbReference>
<dbReference type="AlphaFoldDB" id="A0A0D6P9N2"/>
<dbReference type="InterPro" id="IPR041490">
    <property type="entry name" value="KstR2_TetR_C"/>
</dbReference>
<dbReference type="PRINTS" id="PR00455">
    <property type="entry name" value="HTHTETR"/>
</dbReference>
<feature type="DNA-binding region" description="H-T-H motif" evidence="4">
    <location>
        <begin position="26"/>
        <end position="45"/>
    </location>
</feature>
<name>A0A0D6P9N2_9PROT</name>
<accession>A0A0D6P9N2</accession>
<dbReference type="GO" id="GO:0003700">
    <property type="term" value="F:DNA-binding transcription factor activity"/>
    <property type="evidence" value="ECO:0007669"/>
    <property type="project" value="TreeGrafter"/>
</dbReference>
<comment type="caution">
    <text evidence="6">The sequence shown here is derived from an EMBL/GenBank/DDBJ whole genome shotgun (WGS) entry which is preliminary data.</text>
</comment>
<dbReference type="InterPro" id="IPR050109">
    <property type="entry name" value="HTH-type_TetR-like_transc_reg"/>
</dbReference>
<dbReference type="Pfam" id="PF00440">
    <property type="entry name" value="TetR_N"/>
    <property type="match status" value="1"/>
</dbReference>
<dbReference type="Pfam" id="PF17932">
    <property type="entry name" value="TetR_C_24"/>
    <property type="match status" value="1"/>
</dbReference>
<evidence type="ECO:0000256" key="4">
    <source>
        <dbReference type="PROSITE-ProRule" id="PRU00335"/>
    </source>
</evidence>
<dbReference type="InterPro" id="IPR009057">
    <property type="entry name" value="Homeodomain-like_sf"/>
</dbReference>
<dbReference type="PROSITE" id="PS50977">
    <property type="entry name" value="HTH_TETR_2"/>
    <property type="match status" value="1"/>
</dbReference>
<keyword evidence="7" id="KW-1185">Reference proteome</keyword>
<gene>
    <name evidence="6" type="ORF">Asru_0378_05</name>
</gene>
<dbReference type="EMBL" id="BANB01000378">
    <property type="protein sequence ID" value="GAN77574.1"/>
    <property type="molecule type" value="Genomic_DNA"/>
</dbReference>
<dbReference type="Proteomes" id="UP000032680">
    <property type="component" value="Unassembled WGS sequence"/>
</dbReference>
<proteinExistence type="predicted"/>
<keyword evidence="2 4" id="KW-0238">DNA-binding</keyword>
<dbReference type="GO" id="GO:0000976">
    <property type="term" value="F:transcription cis-regulatory region binding"/>
    <property type="evidence" value="ECO:0007669"/>
    <property type="project" value="TreeGrafter"/>
</dbReference>
<dbReference type="InterPro" id="IPR036271">
    <property type="entry name" value="Tet_transcr_reg_TetR-rel_C_sf"/>
</dbReference>
<dbReference type="PANTHER" id="PTHR30055">
    <property type="entry name" value="HTH-TYPE TRANSCRIPTIONAL REGULATOR RUTR"/>
    <property type="match status" value="1"/>
</dbReference>
<keyword evidence="3" id="KW-0804">Transcription</keyword>
<evidence type="ECO:0000256" key="3">
    <source>
        <dbReference type="ARBA" id="ARBA00023163"/>
    </source>
</evidence>
<evidence type="ECO:0000259" key="5">
    <source>
        <dbReference type="PROSITE" id="PS50977"/>
    </source>
</evidence>
<dbReference type="RefSeq" id="WP_206742648.1">
    <property type="nucleotide sequence ID" value="NZ_BANB01000378.1"/>
</dbReference>
<protein>
    <submittedName>
        <fullName evidence="6">Transcriptional regulator TetR</fullName>
    </submittedName>
</protein>